<keyword evidence="1" id="KW-0472">Membrane</keyword>
<proteinExistence type="predicted"/>
<dbReference type="Proteomes" id="UP000295696">
    <property type="component" value="Unassembled WGS sequence"/>
</dbReference>
<accession>A0A4V2UN38</accession>
<name>A0A4V2UN38_9RHOB</name>
<reference evidence="2 3" key="1">
    <citation type="submission" date="2019-03" db="EMBL/GenBank/DDBJ databases">
        <title>Genomic Encyclopedia of Type Strains, Phase IV (KMG-IV): sequencing the most valuable type-strain genomes for metagenomic binning, comparative biology and taxonomic classification.</title>
        <authorList>
            <person name="Goeker M."/>
        </authorList>
    </citation>
    <scope>NUCLEOTIDE SEQUENCE [LARGE SCALE GENOMIC DNA]</scope>
    <source>
        <strain evidence="2 3">DSM 104836</strain>
    </source>
</reference>
<evidence type="ECO:0000313" key="2">
    <source>
        <dbReference type="EMBL" id="TCS59721.1"/>
    </source>
</evidence>
<keyword evidence="3" id="KW-1185">Reference proteome</keyword>
<dbReference type="InterPro" id="IPR014470">
    <property type="entry name" value="UCP01500"/>
</dbReference>
<dbReference type="Pfam" id="PF10028">
    <property type="entry name" value="DUF2270"/>
    <property type="match status" value="1"/>
</dbReference>
<dbReference type="AlphaFoldDB" id="A0A4V2UN38"/>
<dbReference type="RefSeq" id="WP_165907587.1">
    <property type="nucleotide sequence ID" value="NZ_SLZU01000019.1"/>
</dbReference>
<protein>
    <submittedName>
        <fullName evidence="2">Putative integral membrane protein DUF2270</fullName>
    </submittedName>
</protein>
<organism evidence="2 3">
    <name type="scientific">Primorskyibacter sedentarius</name>
    <dbReference type="NCBI Taxonomy" id="745311"/>
    <lineage>
        <taxon>Bacteria</taxon>
        <taxon>Pseudomonadati</taxon>
        <taxon>Pseudomonadota</taxon>
        <taxon>Alphaproteobacteria</taxon>
        <taxon>Rhodobacterales</taxon>
        <taxon>Roseobacteraceae</taxon>
        <taxon>Primorskyibacter</taxon>
    </lineage>
</organism>
<keyword evidence="1" id="KW-0812">Transmembrane</keyword>
<keyword evidence="1" id="KW-1133">Transmembrane helix</keyword>
<dbReference type="EMBL" id="SLZU01000019">
    <property type="protein sequence ID" value="TCS59721.1"/>
    <property type="molecule type" value="Genomic_DNA"/>
</dbReference>
<sequence length="145" mass="16235">MNMNTIETTLRAVEPVAPAAVSIREEFTLSEVGALARFYRGKIDRSTIWGTRLDTTTNWAVVVTGVSFTVAFGSPSATALPLVLVGLLVAVFLLQDARRYRCFNVWRARARLMETDFYVPMLRGPGGRRDWCCHVNRRVGGQGRR</sequence>
<gene>
    <name evidence="2" type="ORF">EDD52_11924</name>
</gene>
<evidence type="ECO:0000313" key="3">
    <source>
        <dbReference type="Proteomes" id="UP000295696"/>
    </source>
</evidence>
<comment type="caution">
    <text evidence="2">The sequence shown here is derived from an EMBL/GenBank/DDBJ whole genome shotgun (WGS) entry which is preliminary data.</text>
</comment>
<feature type="transmembrane region" description="Helical" evidence="1">
    <location>
        <begin position="76"/>
        <end position="94"/>
    </location>
</feature>
<evidence type="ECO:0000256" key="1">
    <source>
        <dbReference type="SAM" id="Phobius"/>
    </source>
</evidence>